<reference evidence="6 7" key="1">
    <citation type="submission" date="2016-10" db="EMBL/GenBank/DDBJ databases">
        <authorList>
            <person name="de Groot N.N."/>
        </authorList>
    </citation>
    <scope>NUCLEOTIDE SEQUENCE [LARGE SCALE GENOMIC DNA]</scope>
    <source>
        <strain evidence="6 7">DSM 43941</strain>
    </source>
</reference>
<dbReference type="InterPro" id="IPR025110">
    <property type="entry name" value="AMP-bd_C"/>
</dbReference>
<dbReference type="SUPFAM" id="SSF47336">
    <property type="entry name" value="ACP-like"/>
    <property type="match status" value="1"/>
</dbReference>
<dbReference type="SUPFAM" id="SSF56801">
    <property type="entry name" value="Acetyl-CoA synthetase-like"/>
    <property type="match status" value="1"/>
</dbReference>
<dbReference type="InterPro" id="IPR010071">
    <property type="entry name" value="AA_adenyl_dom"/>
</dbReference>
<evidence type="ECO:0000313" key="7">
    <source>
        <dbReference type="Proteomes" id="UP000198688"/>
    </source>
</evidence>
<dbReference type="Pfam" id="PF00501">
    <property type="entry name" value="AMP-binding"/>
    <property type="match status" value="1"/>
</dbReference>
<dbReference type="CDD" id="cd05930">
    <property type="entry name" value="A_NRPS"/>
    <property type="match status" value="1"/>
</dbReference>
<dbReference type="OrthoDB" id="2472181at2"/>
<gene>
    <name evidence="6" type="ORF">SAMN04489716_9233</name>
</gene>
<keyword evidence="7" id="KW-1185">Reference proteome</keyword>
<dbReference type="SMART" id="SM00823">
    <property type="entry name" value="PKS_PP"/>
    <property type="match status" value="1"/>
</dbReference>
<dbReference type="GO" id="GO:0031177">
    <property type="term" value="F:phosphopantetheine binding"/>
    <property type="evidence" value="ECO:0007669"/>
    <property type="project" value="InterPro"/>
</dbReference>
<dbReference type="GO" id="GO:0043041">
    <property type="term" value="P:amino acid activation for nonribosomal peptide biosynthetic process"/>
    <property type="evidence" value="ECO:0007669"/>
    <property type="project" value="TreeGrafter"/>
</dbReference>
<proteinExistence type="predicted"/>
<dbReference type="Pfam" id="PF00668">
    <property type="entry name" value="Condensation"/>
    <property type="match status" value="1"/>
</dbReference>
<evidence type="ECO:0000256" key="1">
    <source>
        <dbReference type="ARBA" id="ARBA00001957"/>
    </source>
</evidence>
<dbReference type="GO" id="GO:0003824">
    <property type="term" value="F:catalytic activity"/>
    <property type="evidence" value="ECO:0007669"/>
    <property type="project" value="InterPro"/>
</dbReference>
<dbReference type="STRING" id="113562.SAMN04489716_9233"/>
<dbReference type="Gene3D" id="3.30.300.30">
    <property type="match status" value="1"/>
</dbReference>
<protein>
    <submittedName>
        <fullName evidence="6">Amino acid adenylation domain-containing protein</fullName>
    </submittedName>
</protein>
<organism evidence="6 7">
    <name type="scientific">Actinoplanes derwentensis</name>
    <dbReference type="NCBI Taxonomy" id="113562"/>
    <lineage>
        <taxon>Bacteria</taxon>
        <taxon>Bacillati</taxon>
        <taxon>Actinomycetota</taxon>
        <taxon>Actinomycetes</taxon>
        <taxon>Micromonosporales</taxon>
        <taxon>Micromonosporaceae</taxon>
        <taxon>Actinoplanes</taxon>
    </lineage>
</organism>
<dbReference type="InterPro" id="IPR020845">
    <property type="entry name" value="AMP-binding_CS"/>
</dbReference>
<dbReference type="InterPro" id="IPR006162">
    <property type="entry name" value="Ppantetheine_attach_site"/>
</dbReference>
<evidence type="ECO:0000259" key="5">
    <source>
        <dbReference type="PROSITE" id="PS50075"/>
    </source>
</evidence>
<dbReference type="PANTHER" id="PTHR45527:SF1">
    <property type="entry name" value="FATTY ACID SYNTHASE"/>
    <property type="match status" value="1"/>
</dbReference>
<dbReference type="GO" id="GO:0005829">
    <property type="term" value="C:cytosol"/>
    <property type="evidence" value="ECO:0007669"/>
    <property type="project" value="TreeGrafter"/>
</dbReference>
<evidence type="ECO:0000256" key="3">
    <source>
        <dbReference type="ARBA" id="ARBA00022553"/>
    </source>
</evidence>
<sequence length="1051" mass="112671">MTVTDGAEAPATPGQEELWLFEQAQPGTATYHLPEFWVLRGDLDREALAAAVDDLVARHPALRTRLHTIDGAGLRQVVSAPPVSVLQQYDLNDPQTPAEAELIERLVHSPTRLDRELPIRAVLIRRHSQEHVFGIVVHHVAADGWSFAVLRRDLGRAYRSRATGCPPDLGSSRVSYLDFASRQHADGTRVEASGTWTAADPPRLPLLPASGTRTEGALLEIPVDDESLARLSDWAMDRGTTLFVVLLAVFGWVTGRWTNQSRFLVTTPLSIRDDPALDETVGYFVRTAAMVVDTADTTDLGVVAGRLHDEMLRALDRDPGRAPRLTDHVSFSVESGPSPTINLGELTVDPLHEHTGTSKFAFAVRIERRPGNSAILAEYEPSRFGTLGVRRFLDHFREVLRVAAVEPATRWPDVPAADAELIATVSSGKRRDGTADTVGRIADAVRRWPGALAATTLAGTNLEYAHLWSRAGDTARVLMRAGVEPGALVATCLPIGPEFLVAIVGIMRAGAAFVALDPHDPPVRRAEMLRSAGVSLLVAGREVGTTDDWAGRRIEPPDVADGPLAGQHAERSGPLPGDSFHPLGIAYVTFTSGSTGAPKGVVSTHQGLANYLDWAVTAYGLAPGQTVPLHTPVAYDLAITSMLAPLVVGATIHTVPDTPRRHADVARRFGDYHLVKTTPTHVSILQSQATAGRGPAVLVLGGEQLSLSQVASLRQAFPATRVVNEYGPTETVVGSTAYSWDGPAPAGQAEGAAPIGLPIDNTVVTVLDVELRPVPVGVWGQLAIGGRGVSHGYLGAPGRTADRFRPDPYSGVAGARMYLTGDIVRWTEAGELELSGRLDDQVKIFGHRVEPGEIEAVLMAGAGVRQAAVVVGAGEPRRIRAFVAGGESAQLWAHLRQRLPQRLLPASITVLEHLPMTSNGKVDRGELLSFPVPSSGPGIPEPDESPLRTAAGASEWESWIARAWEEELGCSPVSANDDYFAIGGDSLAAVRICRRISARAGRDIRVNDLFAHPTPARLAAHVAASGQEPMARLRRVQRTRIADIVRKTDQC</sequence>
<dbReference type="InterPro" id="IPR023213">
    <property type="entry name" value="CAT-like_dom_sf"/>
</dbReference>
<dbReference type="Gene3D" id="1.10.1200.10">
    <property type="entry name" value="ACP-like"/>
    <property type="match status" value="1"/>
</dbReference>
<name>A0A1H2DCT0_9ACTN</name>
<dbReference type="Gene3D" id="2.30.38.10">
    <property type="entry name" value="Luciferase, Domain 3"/>
    <property type="match status" value="1"/>
</dbReference>
<dbReference type="InterPro" id="IPR036736">
    <property type="entry name" value="ACP-like_sf"/>
</dbReference>
<feature type="domain" description="Carrier" evidence="5">
    <location>
        <begin position="951"/>
        <end position="1026"/>
    </location>
</feature>
<dbReference type="Proteomes" id="UP000198688">
    <property type="component" value="Chromosome I"/>
</dbReference>
<dbReference type="GO" id="GO:0044550">
    <property type="term" value="P:secondary metabolite biosynthetic process"/>
    <property type="evidence" value="ECO:0007669"/>
    <property type="project" value="TreeGrafter"/>
</dbReference>
<feature type="region of interest" description="Disordered" evidence="4">
    <location>
        <begin position="548"/>
        <end position="575"/>
    </location>
</feature>
<dbReference type="InterPro" id="IPR000873">
    <property type="entry name" value="AMP-dep_synth/lig_dom"/>
</dbReference>
<dbReference type="InterPro" id="IPR020806">
    <property type="entry name" value="PKS_PP-bd"/>
</dbReference>
<keyword evidence="2" id="KW-0596">Phosphopantetheine</keyword>
<dbReference type="Gene3D" id="3.30.559.10">
    <property type="entry name" value="Chloramphenicol acetyltransferase-like domain"/>
    <property type="match status" value="1"/>
</dbReference>
<dbReference type="SUPFAM" id="SSF52777">
    <property type="entry name" value="CoA-dependent acyltransferases"/>
    <property type="match status" value="2"/>
</dbReference>
<evidence type="ECO:0000256" key="2">
    <source>
        <dbReference type="ARBA" id="ARBA00022450"/>
    </source>
</evidence>
<dbReference type="Pfam" id="PF13193">
    <property type="entry name" value="AMP-binding_C"/>
    <property type="match status" value="1"/>
</dbReference>
<dbReference type="RefSeq" id="WP_092555741.1">
    <property type="nucleotide sequence ID" value="NZ_BOMJ01000085.1"/>
</dbReference>
<dbReference type="InterPro" id="IPR045851">
    <property type="entry name" value="AMP-bd_C_sf"/>
</dbReference>
<dbReference type="PROSITE" id="PS50075">
    <property type="entry name" value="CARRIER"/>
    <property type="match status" value="1"/>
</dbReference>
<comment type="cofactor">
    <cofactor evidence="1">
        <name>pantetheine 4'-phosphate</name>
        <dbReference type="ChEBI" id="CHEBI:47942"/>
    </cofactor>
</comment>
<dbReference type="PANTHER" id="PTHR45527">
    <property type="entry name" value="NONRIBOSOMAL PEPTIDE SYNTHETASE"/>
    <property type="match status" value="1"/>
</dbReference>
<dbReference type="Gene3D" id="3.30.559.30">
    <property type="entry name" value="Nonribosomal peptide synthetase, condensation domain"/>
    <property type="match status" value="1"/>
</dbReference>
<dbReference type="GO" id="GO:0008610">
    <property type="term" value="P:lipid biosynthetic process"/>
    <property type="evidence" value="ECO:0007669"/>
    <property type="project" value="UniProtKB-ARBA"/>
</dbReference>
<dbReference type="PROSITE" id="PS00012">
    <property type="entry name" value="PHOSPHOPANTETHEINE"/>
    <property type="match status" value="1"/>
</dbReference>
<evidence type="ECO:0000256" key="4">
    <source>
        <dbReference type="SAM" id="MobiDB-lite"/>
    </source>
</evidence>
<dbReference type="EMBL" id="LT629758">
    <property type="protein sequence ID" value="SDT80511.1"/>
    <property type="molecule type" value="Genomic_DNA"/>
</dbReference>
<dbReference type="NCBIfam" id="TIGR01733">
    <property type="entry name" value="AA-adenyl-dom"/>
    <property type="match status" value="1"/>
</dbReference>
<dbReference type="Gene3D" id="3.40.50.980">
    <property type="match status" value="2"/>
</dbReference>
<evidence type="ECO:0000313" key="6">
    <source>
        <dbReference type="EMBL" id="SDT80511.1"/>
    </source>
</evidence>
<dbReference type="AlphaFoldDB" id="A0A1H2DCT0"/>
<keyword evidence="3" id="KW-0597">Phosphoprotein</keyword>
<dbReference type="Pfam" id="PF00550">
    <property type="entry name" value="PP-binding"/>
    <property type="match status" value="1"/>
</dbReference>
<dbReference type="InterPro" id="IPR001242">
    <property type="entry name" value="Condensation_dom"/>
</dbReference>
<dbReference type="InterPro" id="IPR009081">
    <property type="entry name" value="PP-bd_ACP"/>
</dbReference>
<dbReference type="PROSITE" id="PS00455">
    <property type="entry name" value="AMP_BINDING"/>
    <property type="match status" value="1"/>
</dbReference>
<accession>A0A1H2DCT0</accession>